<accession>A0A1F4PZ03</accession>
<evidence type="ECO:0000313" key="1">
    <source>
        <dbReference type="EMBL" id="OGB88904.1"/>
    </source>
</evidence>
<name>A0A1F4PZ03_UNCSA</name>
<dbReference type="AlphaFoldDB" id="A0A1F4PZ03"/>
<sequence>MPKEKLLEANKKGELEISGVRPLDKYYLITGRDYILLKRLSESSPAVRFEKLVAETQQKFKQAGIKKSDIARAIKWARKK</sequence>
<dbReference type="Proteomes" id="UP000178724">
    <property type="component" value="Unassembled WGS sequence"/>
</dbReference>
<protein>
    <submittedName>
        <fullName evidence="1">Uncharacterized protein</fullName>
    </submittedName>
</protein>
<reference evidence="1 2" key="1">
    <citation type="journal article" date="2016" name="Nat. Commun.">
        <title>Thousands of microbial genomes shed light on interconnected biogeochemical processes in an aquifer system.</title>
        <authorList>
            <person name="Anantharaman K."/>
            <person name="Brown C.T."/>
            <person name="Hug L.A."/>
            <person name="Sharon I."/>
            <person name="Castelle C.J."/>
            <person name="Probst A.J."/>
            <person name="Thomas B.C."/>
            <person name="Singh A."/>
            <person name="Wilkins M.J."/>
            <person name="Karaoz U."/>
            <person name="Brodie E.L."/>
            <person name="Williams K.H."/>
            <person name="Hubbard S.S."/>
            <person name="Banfield J.F."/>
        </authorList>
    </citation>
    <scope>NUCLEOTIDE SEQUENCE [LARGE SCALE GENOMIC DNA]</scope>
</reference>
<comment type="caution">
    <text evidence="1">The sequence shown here is derived from an EMBL/GenBank/DDBJ whole genome shotgun (WGS) entry which is preliminary data.</text>
</comment>
<proteinExistence type="predicted"/>
<evidence type="ECO:0000313" key="2">
    <source>
        <dbReference type="Proteomes" id="UP000178724"/>
    </source>
</evidence>
<dbReference type="EMBL" id="METM01000032">
    <property type="protein sequence ID" value="OGB88904.1"/>
    <property type="molecule type" value="Genomic_DNA"/>
</dbReference>
<gene>
    <name evidence="1" type="ORF">A2625_00290</name>
</gene>
<organism evidence="1 2">
    <name type="scientific">candidate division WOR-1 bacterium RIFCSPHIGHO2_01_FULL_53_15</name>
    <dbReference type="NCBI Taxonomy" id="1802564"/>
    <lineage>
        <taxon>Bacteria</taxon>
        <taxon>Bacillati</taxon>
        <taxon>Saganbacteria</taxon>
    </lineage>
</organism>